<feature type="transmembrane region" description="Helical" evidence="6">
    <location>
        <begin position="16"/>
        <end position="34"/>
    </location>
</feature>
<reference evidence="7" key="2">
    <citation type="submission" date="2020-06" db="EMBL/GenBank/DDBJ databases">
        <authorList>
            <person name="Sheffer M."/>
        </authorList>
    </citation>
    <scope>NUCLEOTIDE SEQUENCE</scope>
</reference>
<evidence type="ECO:0000256" key="3">
    <source>
        <dbReference type="ARBA" id="ARBA00022692"/>
    </source>
</evidence>
<dbReference type="GO" id="GO:0005886">
    <property type="term" value="C:plasma membrane"/>
    <property type="evidence" value="ECO:0007669"/>
    <property type="project" value="UniProtKB-SubCell"/>
</dbReference>
<dbReference type="Proteomes" id="UP000807504">
    <property type="component" value="Unassembled WGS sequence"/>
</dbReference>
<keyword evidence="5 6" id="KW-0472">Membrane</keyword>
<feature type="transmembrane region" description="Helical" evidence="6">
    <location>
        <begin position="296"/>
        <end position="319"/>
    </location>
</feature>
<dbReference type="EMBL" id="JABXBU010000015">
    <property type="protein sequence ID" value="KAF8786126.1"/>
    <property type="molecule type" value="Genomic_DNA"/>
</dbReference>
<proteinExistence type="predicted"/>
<evidence type="ECO:0000256" key="6">
    <source>
        <dbReference type="SAM" id="Phobius"/>
    </source>
</evidence>
<dbReference type="AlphaFoldDB" id="A0A8T0F4J2"/>
<evidence type="ECO:0000313" key="7">
    <source>
        <dbReference type="EMBL" id="KAF8786126.1"/>
    </source>
</evidence>
<dbReference type="GO" id="GO:0050909">
    <property type="term" value="P:sensory perception of taste"/>
    <property type="evidence" value="ECO:0007669"/>
    <property type="project" value="InterPro"/>
</dbReference>
<accession>A0A8T0F4J2</accession>
<organism evidence="7 8">
    <name type="scientific">Argiope bruennichi</name>
    <name type="common">Wasp spider</name>
    <name type="synonym">Aranea bruennichi</name>
    <dbReference type="NCBI Taxonomy" id="94029"/>
    <lineage>
        <taxon>Eukaryota</taxon>
        <taxon>Metazoa</taxon>
        <taxon>Ecdysozoa</taxon>
        <taxon>Arthropoda</taxon>
        <taxon>Chelicerata</taxon>
        <taxon>Arachnida</taxon>
        <taxon>Araneae</taxon>
        <taxon>Araneomorphae</taxon>
        <taxon>Entelegynae</taxon>
        <taxon>Araneoidea</taxon>
        <taxon>Araneidae</taxon>
        <taxon>Argiope</taxon>
    </lineage>
</organism>
<feature type="transmembrane region" description="Helical" evidence="6">
    <location>
        <begin position="130"/>
        <end position="154"/>
    </location>
</feature>
<feature type="transmembrane region" description="Helical" evidence="6">
    <location>
        <begin position="377"/>
        <end position="393"/>
    </location>
</feature>
<protein>
    <recommendedName>
        <fullName evidence="9">Gustatory receptor</fullName>
    </recommendedName>
</protein>
<keyword evidence="4 6" id="KW-1133">Transmembrane helix</keyword>
<evidence type="ECO:0000256" key="2">
    <source>
        <dbReference type="ARBA" id="ARBA00022475"/>
    </source>
</evidence>
<keyword evidence="3 6" id="KW-0812">Transmembrane</keyword>
<evidence type="ECO:0000313" key="8">
    <source>
        <dbReference type="Proteomes" id="UP000807504"/>
    </source>
</evidence>
<name>A0A8T0F4J2_ARGBR</name>
<comment type="subcellular location">
    <subcellularLocation>
        <location evidence="1">Cell membrane</location>
        <topology evidence="1">Multi-pass membrane protein</topology>
    </subcellularLocation>
</comment>
<evidence type="ECO:0000256" key="4">
    <source>
        <dbReference type="ARBA" id="ARBA00022989"/>
    </source>
</evidence>
<dbReference type="Pfam" id="PF08395">
    <property type="entry name" value="7tm_7"/>
    <property type="match status" value="1"/>
</dbReference>
<keyword evidence="2" id="KW-1003">Cell membrane</keyword>
<reference evidence="7" key="1">
    <citation type="journal article" date="2020" name="bioRxiv">
        <title>Chromosome-level reference genome of the European wasp spider Argiope bruennichi: a resource for studies on range expansion and evolutionary adaptation.</title>
        <authorList>
            <person name="Sheffer M.M."/>
            <person name="Hoppe A."/>
            <person name="Krehenwinkel H."/>
            <person name="Uhl G."/>
            <person name="Kuss A.W."/>
            <person name="Jensen L."/>
            <person name="Jensen C."/>
            <person name="Gillespie R.G."/>
            <person name="Hoff K.J."/>
            <person name="Prost S."/>
        </authorList>
    </citation>
    <scope>NUCLEOTIDE SEQUENCE</scope>
</reference>
<feature type="transmembrane region" description="Helical" evidence="6">
    <location>
        <begin position="55"/>
        <end position="74"/>
    </location>
</feature>
<sequence length="395" mass="45385">MQFEANQKVDKFNPGSSKSFVLIIKIMFLFGVDVKTDAKFPGYKFSKWRSAYQGFVALLWMLYFIYTALSVIIIDLPSVTRISEVLPRKSSDVLAFMIWCVLKTRKRKIYHLLCDIFYLSNNFKVKCRPLWLSFGPVIILGIPVLGWQALTWFFEEDDCRKLIPYLTFGFRYVREGQNCKVFSFATLLQVIASKSLKLAFTVLYIFLCCLIRKILITHSTAGVNIFAIQAPMLDYKYFKRYLAGYDSIIEVLKSFERIMSLPILLVQLYDCMNIFYGIVNLDPIKELSQNNIIAKYFTGIVFVSSVSLTSFLCVCFAATNIHEASKRARDVQERIFKRIITSEPGTGREQMVLLFLNCNNPAFALSASGFFYFTKPMILAAIGSIVTYSLLVMQF</sequence>
<gene>
    <name evidence="7" type="ORF">HNY73_007888</name>
</gene>
<keyword evidence="8" id="KW-1185">Reference proteome</keyword>
<dbReference type="InterPro" id="IPR013604">
    <property type="entry name" value="7TM_chemorcpt"/>
</dbReference>
<feature type="transmembrane region" description="Helical" evidence="6">
    <location>
        <begin position="221"/>
        <end position="238"/>
    </location>
</feature>
<evidence type="ECO:0000256" key="5">
    <source>
        <dbReference type="ARBA" id="ARBA00023136"/>
    </source>
</evidence>
<evidence type="ECO:0000256" key="1">
    <source>
        <dbReference type="ARBA" id="ARBA00004651"/>
    </source>
</evidence>
<feature type="transmembrane region" description="Helical" evidence="6">
    <location>
        <begin position="258"/>
        <end position="276"/>
    </location>
</feature>
<comment type="caution">
    <text evidence="7">The sequence shown here is derived from an EMBL/GenBank/DDBJ whole genome shotgun (WGS) entry which is preliminary data.</text>
</comment>
<evidence type="ECO:0008006" key="9">
    <source>
        <dbReference type="Google" id="ProtNLM"/>
    </source>
</evidence>